<dbReference type="EMBL" id="AVOT02055072">
    <property type="protein sequence ID" value="MBW0549701.1"/>
    <property type="molecule type" value="Genomic_DNA"/>
</dbReference>
<dbReference type="SUPFAM" id="SSF53098">
    <property type="entry name" value="Ribonuclease H-like"/>
    <property type="match status" value="1"/>
</dbReference>
<dbReference type="GO" id="GO:0005634">
    <property type="term" value="C:nucleus"/>
    <property type="evidence" value="ECO:0007669"/>
    <property type="project" value="UniProtKB-ARBA"/>
</dbReference>
<sequence length="344" mass="39277">MTQERIIAYEKIKKALAEAPLILMPDWNIPFKLYIDAWGDGLGAALHQVQIIDEKPTEGPELANTPDNPAYVPLEAEPQIPIEGINITDIGTEFFEEVRESYKQDKNFHILTSLLDKDCKDTSLVNALDEVWKNSYSEGRFHLFDGIIYNITKHSCHLLWTPVRGQNTLKSEKLCMVAILEKGTIEYCHTCDRCQKANRSTGKKFGLMIHIQEPKSPWEVFHMDWVTALPPSGDKSYNACLVIVDGYNKTPIFLPCHKDDTAMDTALLLWSRVISYTGLFKNIISDRGPKFTSELCTNLHRLFGTKLSFPTAYHPQTDGLAERMIQTSEDMLWRFCDYGLGFKY</sequence>
<dbReference type="InterPro" id="IPR043502">
    <property type="entry name" value="DNA/RNA_pol_sf"/>
</dbReference>
<dbReference type="PANTHER" id="PTHR37984">
    <property type="entry name" value="PROTEIN CBG26694"/>
    <property type="match status" value="1"/>
</dbReference>
<dbReference type="SUPFAM" id="SSF56672">
    <property type="entry name" value="DNA/RNA polymerases"/>
    <property type="match status" value="1"/>
</dbReference>
<dbReference type="GO" id="GO:0015074">
    <property type="term" value="P:DNA integration"/>
    <property type="evidence" value="ECO:0007669"/>
    <property type="project" value="InterPro"/>
</dbReference>
<dbReference type="GO" id="GO:0003723">
    <property type="term" value="F:RNA binding"/>
    <property type="evidence" value="ECO:0007669"/>
    <property type="project" value="UniProtKB-KW"/>
</dbReference>
<dbReference type="PROSITE" id="PS50994">
    <property type="entry name" value="INTEGRASE"/>
    <property type="match status" value="1"/>
</dbReference>
<evidence type="ECO:0000259" key="2">
    <source>
        <dbReference type="PROSITE" id="PS50994"/>
    </source>
</evidence>
<dbReference type="Proteomes" id="UP000765509">
    <property type="component" value="Unassembled WGS sequence"/>
</dbReference>
<dbReference type="InterPro" id="IPR050951">
    <property type="entry name" value="Retrovirus_Pol_polyprotein"/>
</dbReference>
<evidence type="ECO:0000313" key="4">
    <source>
        <dbReference type="Proteomes" id="UP000765509"/>
    </source>
</evidence>
<comment type="caution">
    <text evidence="3">The sequence shown here is derived from an EMBL/GenBank/DDBJ whole genome shotgun (WGS) entry which is preliminary data.</text>
</comment>
<protein>
    <recommendedName>
        <fullName evidence="2">Integrase catalytic domain-containing protein</fullName>
    </recommendedName>
</protein>
<name>A0A9Q3ITF4_9BASI</name>
<evidence type="ECO:0000256" key="1">
    <source>
        <dbReference type="ARBA" id="ARBA00022884"/>
    </source>
</evidence>
<keyword evidence="1" id="KW-0694">RNA-binding</keyword>
<reference evidence="3" key="1">
    <citation type="submission" date="2021-03" db="EMBL/GenBank/DDBJ databases">
        <title>Draft genome sequence of rust myrtle Austropuccinia psidii MF-1, a brazilian biotype.</title>
        <authorList>
            <person name="Quecine M.C."/>
            <person name="Pachon D.M.R."/>
            <person name="Bonatelli M.L."/>
            <person name="Correr F.H."/>
            <person name="Franceschini L.M."/>
            <person name="Leite T.F."/>
            <person name="Margarido G.R.A."/>
            <person name="Almeida C.A."/>
            <person name="Ferrarezi J.A."/>
            <person name="Labate C.A."/>
        </authorList>
    </citation>
    <scope>NUCLEOTIDE SEQUENCE</scope>
    <source>
        <strain evidence="3">MF-1</strain>
    </source>
</reference>
<dbReference type="InterPro" id="IPR036397">
    <property type="entry name" value="RNaseH_sf"/>
</dbReference>
<accession>A0A9Q3ITF4</accession>
<feature type="domain" description="Integrase catalytic" evidence="2">
    <location>
        <begin position="213"/>
        <end position="344"/>
    </location>
</feature>
<dbReference type="InterPro" id="IPR012337">
    <property type="entry name" value="RNaseH-like_sf"/>
</dbReference>
<keyword evidence="4" id="KW-1185">Reference proteome</keyword>
<dbReference type="Pfam" id="PF00665">
    <property type="entry name" value="rve"/>
    <property type="match status" value="1"/>
</dbReference>
<proteinExistence type="predicted"/>
<organism evidence="3 4">
    <name type="scientific">Austropuccinia psidii MF-1</name>
    <dbReference type="NCBI Taxonomy" id="1389203"/>
    <lineage>
        <taxon>Eukaryota</taxon>
        <taxon>Fungi</taxon>
        <taxon>Dikarya</taxon>
        <taxon>Basidiomycota</taxon>
        <taxon>Pucciniomycotina</taxon>
        <taxon>Pucciniomycetes</taxon>
        <taxon>Pucciniales</taxon>
        <taxon>Sphaerophragmiaceae</taxon>
        <taxon>Austropuccinia</taxon>
    </lineage>
</organism>
<gene>
    <name evidence="3" type="ORF">O181_089416</name>
</gene>
<dbReference type="PANTHER" id="PTHR37984:SF15">
    <property type="entry name" value="INTEGRASE CATALYTIC DOMAIN-CONTAINING PROTEIN"/>
    <property type="match status" value="1"/>
</dbReference>
<dbReference type="InterPro" id="IPR001584">
    <property type="entry name" value="Integrase_cat-core"/>
</dbReference>
<dbReference type="AlphaFoldDB" id="A0A9Q3ITF4"/>
<evidence type="ECO:0000313" key="3">
    <source>
        <dbReference type="EMBL" id="MBW0549701.1"/>
    </source>
</evidence>
<dbReference type="Gene3D" id="3.30.420.10">
    <property type="entry name" value="Ribonuclease H-like superfamily/Ribonuclease H"/>
    <property type="match status" value="1"/>
</dbReference>